<keyword evidence="8" id="KW-1185">Reference proteome</keyword>
<evidence type="ECO:0000256" key="4">
    <source>
        <dbReference type="ARBA" id="ARBA00022989"/>
    </source>
</evidence>
<dbReference type="RefSeq" id="WP_219004651.1">
    <property type="nucleotide sequence ID" value="NZ_CP079194.1"/>
</dbReference>
<dbReference type="EMBL" id="CP079194">
    <property type="protein sequence ID" value="QXT41064.1"/>
    <property type="molecule type" value="Genomic_DNA"/>
</dbReference>
<gene>
    <name evidence="7" type="ORF">KYE46_07565</name>
</gene>
<organism evidence="7 8">
    <name type="scientific">Gymnodinialimonas ceratoperidinii</name>
    <dbReference type="NCBI Taxonomy" id="2856823"/>
    <lineage>
        <taxon>Bacteria</taxon>
        <taxon>Pseudomonadati</taxon>
        <taxon>Pseudomonadota</taxon>
        <taxon>Alphaproteobacteria</taxon>
        <taxon>Rhodobacterales</taxon>
        <taxon>Paracoccaceae</taxon>
        <taxon>Gymnodinialimonas</taxon>
    </lineage>
</organism>
<feature type="transmembrane region" description="Helical" evidence="6">
    <location>
        <begin position="52"/>
        <end position="74"/>
    </location>
</feature>
<dbReference type="CDD" id="cd13136">
    <property type="entry name" value="MATE_DinF_like"/>
    <property type="match status" value="1"/>
</dbReference>
<dbReference type="Proteomes" id="UP000825009">
    <property type="component" value="Chromosome"/>
</dbReference>
<sequence>MDTPADVASTPPQPLTHRRVLKIAVPIVVSNATVPLLGIVDVGVVGQMGDAAPIGAVGIGAIILSSVFWIFGFLRMGTVGLVGQAEGAGDMAEVSAILTRALIVAGVGGLLLIAAYPLIVFAAFSWESTTADVEALARRYLFIRIWTAPFAISVYALTGWLVAQERTGAVFAVQLIMNSINIGLNFLFVLGFGWGVEGVALSTAIAEIIGAGIGLWFCRNAFARPAWRDWPRVFERARLVRMMLLNADILIRSALLVAMFTSFTFLGAQFGEVTLAANEVLIQFLYLTAYAMDGFAFAAETLIARAFGRRDPARLRRSAVMTSMWGAGICVAMGLGFWLGGPWLIDLLAKDAEVQQTARVFLPYMVFAPAIGCAAWMLDGIFIGAARGRDMRNMMILSAGLYVVAAVVLIPWLGNHGVWAALLVSFAARGASLGTRYPALERAAA</sequence>
<feature type="transmembrane region" description="Helical" evidence="6">
    <location>
        <begin position="243"/>
        <end position="268"/>
    </location>
</feature>
<dbReference type="GO" id="GO:0015297">
    <property type="term" value="F:antiporter activity"/>
    <property type="evidence" value="ECO:0007669"/>
    <property type="project" value="InterPro"/>
</dbReference>
<dbReference type="InterPro" id="IPR002528">
    <property type="entry name" value="MATE_fam"/>
</dbReference>
<reference evidence="7 8" key="1">
    <citation type="submission" date="2021-07" db="EMBL/GenBank/DDBJ databases">
        <title>A novel Jannaschia species isolated from marine dinoflagellate Ceratoperidinium margalefii.</title>
        <authorList>
            <person name="Jiang Y."/>
            <person name="Li Z."/>
        </authorList>
    </citation>
    <scope>NUCLEOTIDE SEQUENCE [LARGE SCALE GENOMIC DNA]</scope>
    <source>
        <strain evidence="7 8">J12C1-MA-4</strain>
    </source>
</reference>
<evidence type="ECO:0000256" key="2">
    <source>
        <dbReference type="ARBA" id="ARBA00010199"/>
    </source>
</evidence>
<dbReference type="Pfam" id="PF01554">
    <property type="entry name" value="MatE"/>
    <property type="match status" value="2"/>
</dbReference>
<keyword evidence="5 6" id="KW-0472">Membrane</keyword>
<dbReference type="PANTHER" id="PTHR42893">
    <property type="entry name" value="PROTEIN DETOXIFICATION 44, CHLOROPLASTIC-RELATED"/>
    <property type="match status" value="1"/>
</dbReference>
<feature type="transmembrane region" description="Helical" evidence="6">
    <location>
        <begin position="20"/>
        <end position="40"/>
    </location>
</feature>
<dbReference type="KEGG" id="gce:KYE46_07565"/>
<evidence type="ECO:0000256" key="3">
    <source>
        <dbReference type="ARBA" id="ARBA00022692"/>
    </source>
</evidence>
<proteinExistence type="inferred from homology"/>
<feature type="transmembrane region" description="Helical" evidence="6">
    <location>
        <begin position="361"/>
        <end position="382"/>
    </location>
</feature>
<feature type="transmembrane region" description="Helical" evidence="6">
    <location>
        <begin position="394"/>
        <end position="413"/>
    </location>
</feature>
<comment type="similarity">
    <text evidence="2">Belongs to the multi antimicrobial extrusion (MATE) (TC 2.A.66.1) family.</text>
</comment>
<dbReference type="AlphaFoldDB" id="A0A8F6YBK6"/>
<keyword evidence="4 6" id="KW-1133">Transmembrane helix</keyword>
<evidence type="ECO:0000256" key="6">
    <source>
        <dbReference type="SAM" id="Phobius"/>
    </source>
</evidence>
<evidence type="ECO:0000313" key="7">
    <source>
        <dbReference type="EMBL" id="QXT41064.1"/>
    </source>
</evidence>
<feature type="transmembrane region" description="Helical" evidence="6">
    <location>
        <begin position="419"/>
        <end position="439"/>
    </location>
</feature>
<dbReference type="PANTHER" id="PTHR42893:SF46">
    <property type="entry name" value="PROTEIN DETOXIFICATION 44, CHLOROPLASTIC"/>
    <property type="match status" value="1"/>
</dbReference>
<evidence type="ECO:0000256" key="5">
    <source>
        <dbReference type="ARBA" id="ARBA00023136"/>
    </source>
</evidence>
<dbReference type="GO" id="GO:0042910">
    <property type="term" value="F:xenobiotic transmembrane transporter activity"/>
    <property type="evidence" value="ECO:0007669"/>
    <property type="project" value="InterPro"/>
</dbReference>
<keyword evidence="3 6" id="KW-0812">Transmembrane</keyword>
<protein>
    <submittedName>
        <fullName evidence="7">MATE family efflux transporter</fullName>
    </submittedName>
</protein>
<feature type="transmembrane region" description="Helical" evidence="6">
    <location>
        <begin position="200"/>
        <end position="222"/>
    </location>
</feature>
<dbReference type="GO" id="GO:0005886">
    <property type="term" value="C:plasma membrane"/>
    <property type="evidence" value="ECO:0007669"/>
    <property type="project" value="TreeGrafter"/>
</dbReference>
<feature type="transmembrane region" description="Helical" evidence="6">
    <location>
        <begin position="175"/>
        <end position="194"/>
    </location>
</feature>
<feature type="transmembrane region" description="Helical" evidence="6">
    <location>
        <begin position="319"/>
        <end position="341"/>
    </location>
</feature>
<dbReference type="NCBIfam" id="TIGR00797">
    <property type="entry name" value="matE"/>
    <property type="match status" value="1"/>
</dbReference>
<feature type="transmembrane region" description="Helical" evidence="6">
    <location>
        <begin position="143"/>
        <end position="163"/>
    </location>
</feature>
<evidence type="ECO:0000313" key="8">
    <source>
        <dbReference type="Proteomes" id="UP000825009"/>
    </source>
</evidence>
<comment type="subcellular location">
    <subcellularLocation>
        <location evidence="1">Membrane</location>
        <topology evidence="1">Multi-pass membrane protein</topology>
    </subcellularLocation>
</comment>
<name>A0A8F6YBK6_9RHOB</name>
<accession>A0A8F6YBK6</accession>
<feature type="transmembrane region" description="Helical" evidence="6">
    <location>
        <begin position="101"/>
        <end position="123"/>
    </location>
</feature>
<evidence type="ECO:0000256" key="1">
    <source>
        <dbReference type="ARBA" id="ARBA00004141"/>
    </source>
</evidence>
<dbReference type="InterPro" id="IPR044644">
    <property type="entry name" value="DinF-like"/>
</dbReference>
<feature type="transmembrane region" description="Helical" evidence="6">
    <location>
        <begin position="280"/>
        <end position="307"/>
    </location>
</feature>